<comment type="caution">
    <text evidence="1">The sequence shown here is derived from an EMBL/GenBank/DDBJ whole genome shotgun (WGS) entry which is preliminary data.</text>
</comment>
<protein>
    <submittedName>
        <fullName evidence="1">Hypothetical_protein</fullName>
    </submittedName>
</protein>
<sequence length="148" mass="17271">MMYKNRVIQQQKLLIQLIQLLQYYLQLCNYDYQLLQLSQIIFKKKVVDSQESVIRNSFKYNNTNANIKQQSKIIITNEPNLNILRATWFNHLFSGVVVVTSHLSITSCLQQFADGFKVSSELFQSVLEDSVFFFGPLVPVAFHHIHQT</sequence>
<name>A0ABP1JG91_9EUKA</name>
<evidence type="ECO:0000313" key="1">
    <source>
        <dbReference type="EMBL" id="CAL6037700.1"/>
    </source>
</evidence>
<organism evidence="1 2">
    <name type="scientific">Hexamita inflata</name>
    <dbReference type="NCBI Taxonomy" id="28002"/>
    <lineage>
        <taxon>Eukaryota</taxon>
        <taxon>Metamonada</taxon>
        <taxon>Diplomonadida</taxon>
        <taxon>Hexamitidae</taxon>
        <taxon>Hexamitinae</taxon>
        <taxon>Hexamita</taxon>
    </lineage>
</organism>
<keyword evidence="2" id="KW-1185">Reference proteome</keyword>
<gene>
    <name evidence="1" type="ORF">HINF_LOCUS37016</name>
</gene>
<dbReference type="Proteomes" id="UP001642409">
    <property type="component" value="Unassembled WGS sequence"/>
</dbReference>
<reference evidence="1 2" key="1">
    <citation type="submission" date="2024-07" db="EMBL/GenBank/DDBJ databases">
        <authorList>
            <person name="Akdeniz Z."/>
        </authorList>
    </citation>
    <scope>NUCLEOTIDE SEQUENCE [LARGE SCALE GENOMIC DNA]</scope>
</reference>
<evidence type="ECO:0000313" key="2">
    <source>
        <dbReference type="Proteomes" id="UP001642409"/>
    </source>
</evidence>
<proteinExistence type="predicted"/>
<accession>A0ABP1JG91</accession>
<dbReference type="EMBL" id="CAXDID020000137">
    <property type="protein sequence ID" value="CAL6037700.1"/>
    <property type="molecule type" value="Genomic_DNA"/>
</dbReference>